<dbReference type="Pfam" id="PF14226">
    <property type="entry name" value="DIOX_N"/>
    <property type="match status" value="1"/>
</dbReference>
<dbReference type="GO" id="GO:0016491">
    <property type="term" value="F:oxidoreductase activity"/>
    <property type="evidence" value="ECO:0007669"/>
    <property type="project" value="UniProtKB-KW"/>
</dbReference>
<dbReference type="SUPFAM" id="SSF51197">
    <property type="entry name" value="Clavaminate synthase-like"/>
    <property type="match status" value="1"/>
</dbReference>
<dbReference type="GO" id="GO:0046872">
    <property type="term" value="F:metal ion binding"/>
    <property type="evidence" value="ECO:0007669"/>
    <property type="project" value="UniProtKB-KW"/>
</dbReference>
<dbReference type="InterPro" id="IPR026992">
    <property type="entry name" value="DIOX_N"/>
</dbReference>
<gene>
    <name evidence="9" type="ORF">O6P43_012873</name>
</gene>
<keyword evidence="4 6" id="KW-0560">Oxidoreductase</keyword>
<keyword evidence="10" id="KW-1185">Reference proteome</keyword>
<dbReference type="InterPro" id="IPR050295">
    <property type="entry name" value="Plant_2OG-oxidoreductases"/>
</dbReference>
<name>A0AAD7M2L6_QUISA</name>
<dbReference type="Gene3D" id="2.60.120.330">
    <property type="entry name" value="B-lactam Antibiotic, Isopenicillin N Synthase, Chain"/>
    <property type="match status" value="1"/>
</dbReference>
<protein>
    <submittedName>
        <fullName evidence="9">2-oxoglutarate (2OG) and Fe(II)-dependent oxygenase superfamily protein</fullName>
    </submittedName>
</protein>
<evidence type="ECO:0000256" key="4">
    <source>
        <dbReference type="ARBA" id="ARBA00023002"/>
    </source>
</evidence>
<accession>A0AAD7M2L6</accession>
<dbReference type="InterPro" id="IPR044861">
    <property type="entry name" value="IPNS-like_FE2OG_OXY"/>
</dbReference>
<dbReference type="KEGG" id="qsa:O6P43_012873"/>
<dbReference type="PROSITE" id="PS51471">
    <property type="entry name" value="FE2OG_OXY"/>
    <property type="match status" value="1"/>
</dbReference>
<comment type="similarity">
    <text evidence="1 6">Belongs to the iron/ascorbate-dependent oxidoreductase family.</text>
</comment>
<feature type="region of interest" description="Disordered" evidence="7">
    <location>
        <begin position="36"/>
        <end position="55"/>
    </location>
</feature>
<evidence type="ECO:0000256" key="1">
    <source>
        <dbReference type="ARBA" id="ARBA00008056"/>
    </source>
</evidence>
<sequence>MANYKPAAGFDESSHSVLSVQHLIAKEPLSSIPQQFVRPNQEPPSTFSNTETGSLPTTPTIDLEQLLSDEASADIELEKLHSACKEWGLFQLVNHGVSISLLEKLKHEIEDFFQLPLEEKVKYRKPGDLEGYGCDQVISKDQKLDWGDRLYMTTNPLHSRKSHIIPELTSSFRSTLELYIVELQKLAVKVLDILGRRLKMEMGEMGELFEDGKQSVKITYYPPCTQPELVMGVVAHTDGTGITILNQVNGVNGLELKKDGIWIPVNVLSNALIVNLGDILEIMSNGMYKSVEHRAIVNSEKERISIAMFISPHLDAKIGPVTKLTNHQNRPIFKTIGMEKYVKNFISYNHEGRSHLEYMRLCD</sequence>
<evidence type="ECO:0000313" key="9">
    <source>
        <dbReference type="EMBL" id="KAJ7968828.1"/>
    </source>
</evidence>
<keyword evidence="3" id="KW-0847">Vitamin C</keyword>
<evidence type="ECO:0000256" key="3">
    <source>
        <dbReference type="ARBA" id="ARBA00022896"/>
    </source>
</evidence>
<evidence type="ECO:0000256" key="5">
    <source>
        <dbReference type="ARBA" id="ARBA00023004"/>
    </source>
</evidence>
<organism evidence="9 10">
    <name type="scientific">Quillaja saponaria</name>
    <name type="common">Soap bark tree</name>
    <dbReference type="NCBI Taxonomy" id="32244"/>
    <lineage>
        <taxon>Eukaryota</taxon>
        <taxon>Viridiplantae</taxon>
        <taxon>Streptophyta</taxon>
        <taxon>Embryophyta</taxon>
        <taxon>Tracheophyta</taxon>
        <taxon>Spermatophyta</taxon>
        <taxon>Magnoliopsida</taxon>
        <taxon>eudicotyledons</taxon>
        <taxon>Gunneridae</taxon>
        <taxon>Pentapetalae</taxon>
        <taxon>rosids</taxon>
        <taxon>fabids</taxon>
        <taxon>Fabales</taxon>
        <taxon>Quillajaceae</taxon>
        <taxon>Quillaja</taxon>
    </lineage>
</organism>
<dbReference type="EMBL" id="JARAOO010000005">
    <property type="protein sequence ID" value="KAJ7968828.1"/>
    <property type="molecule type" value="Genomic_DNA"/>
</dbReference>
<dbReference type="FunFam" id="2.60.120.330:FF:000001">
    <property type="entry name" value="Protein SRG1"/>
    <property type="match status" value="1"/>
</dbReference>
<dbReference type="PANTHER" id="PTHR47991">
    <property type="entry name" value="OXOGLUTARATE/IRON-DEPENDENT DIOXYGENASE"/>
    <property type="match status" value="1"/>
</dbReference>
<dbReference type="Proteomes" id="UP001163823">
    <property type="component" value="Chromosome 5"/>
</dbReference>
<keyword evidence="2 6" id="KW-0479">Metal-binding</keyword>
<dbReference type="AlphaFoldDB" id="A0AAD7M2L6"/>
<feature type="domain" description="Fe2OG dioxygenase" evidence="8">
    <location>
        <begin position="212"/>
        <end position="312"/>
    </location>
</feature>
<evidence type="ECO:0000313" key="10">
    <source>
        <dbReference type="Proteomes" id="UP001163823"/>
    </source>
</evidence>
<evidence type="ECO:0000256" key="2">
    <source>
        <dbReference type="ARBA" id="ARBA00022723"/>
    </source>
</evidence>
<evidence type="ECO:0000256" key="6">
    <source>
        <dbReference type="RuleBase" id="RU003682"/>
    </source>
</evidence>
<comment type="caution">
    <text evidence="9">The sequence shown here is derived from an EMBL/GenBank/DDBJ whole genome shotgun (WGS) entry which is preliminary data.</text>
</comment>
<proteinExistence type="inferred from homology"/>
<dbReference type="InterPro" id="IPR005123">
    <property type="entry name" value="Oxoglu/Fe-dep_dioxygenase_dom"/>
</dbReference>
<reference evidence="9" key="1">
    <citation type="journal article" date="2023" name="Science">
        <title>Elucidation of the pathway for biosynthesis of saponin adjuvants from the soapbark tree.</title>
        <authorList>
            <person name="Reed J."/>
            <person name="Orme A."/>
            <person name="El-Demerdash A."/>
            <person name="Owen C."/>
            <person name="Martin L.B.B."/>
            <person name="Misra R.C."/>
            <person name="Kikuchi S."/>
            <person name="Rejzek M."/>
            <person name="Martin A.C."/>
            <person name="Harkess A."/>
            <person name="Leebens-Mack J."/>
            <person name="Louveau T."/>
            <person name="Stephenson M.J."/>
            <person name="Osbourn A."/>
        </authorList>
    </citation>
    <scope>NUCLEOTIDE SEQUENCE</scope>
    <source>
        <strain evidence="9">S10</strain>
    </source>
</reference>
<keyword evidence="5 6" id="KW-0408">Iron</keyword>
<dbReference type="InterPro" id="IPR027443">
    <property type="entry name" value="IPNS-like_sf"/>
</dbReference>
<dbReference type="Pfam" id="PF03171">
    <property type="entry name" value="2OG-FeII_Oxy"/>
    <property type="match status" value="1"/>
</dbReference>
<dbReference type="GO" id="GO:0031418">
    <property type="term" value="F:L-ascorbic acid binding"/>
    <property type="evidence" value="ECO:0007669"/>
    <property type="project" value="UniProtKB-KW"/>
</dbReference>
<evidence type="ECO:0000259" key="8">
    <source>
        <dbReference type="PROSITE" id="PS51471"/>
    </source>
</evidence>
<evidence type="ECO:0000256" key="7">
    <source>
        <dbReference type="SAM" id="MobiDB-lite"/>
    </source>
</evidence>